<dbReference type="Proteomes" id="UP000034112">
    <property type="component" value="Unassembled WGS sequence"/>
</dbReference>
<comment type="caution">
    <text evidence="2">The sequence shown here is derived from an EMBL/GenBank/DDBJ whole genome shotgun (WGS) entry which is preliminary data.</text>
</comment>
<organism evidence="2 3">
    <name type="scientific">Trichoderma harzianum</name>
    <name type="common">Hypocrea lixii</name>
    <dbReference type="NCBI Taxonomy" id="5544"/>
    <lineage>
        <taxon>Eukaryota</taxon>
        <taxon>Fungi</taxon>
        <taxon>Dikarya</taxon>
        <taxon>Ascomycota</taxon>
        <taxon>Pezizomycotina</taxon>
        <taxon>Sordariomycetes</taxon>
        <taxon>Hypocreomycetidae</taxon>
        <taxon>Hypocreales</taxon>
        <taxon>Hypocreaceae</taxon>
        <taxon>Trichoderma</taxon>
    </lineage>
</organism>
<dbReference type="AlphaFoldDB" id="A0A0F9XJ04"/>
<sequence length="241" mass="25686">MSQSPKFHARAGSRASLASVGQMPVINEDSNAVPMSTSPTTPPPAILRVPTKNPRRSMGPPAGGPIIPYVIGFQDMPPGVLTPAECKDEGDDGDEDTVVGQMTPTPPSGSGYVISSSNDPIVSSFSNIPLNLLDGGNEDERVTFSFTLDVTFEPPVTATNRAARCTYTDTTYEATLWTKRGAQQPYNSVQKRMVYGNWTGLVEISEKKNATLGVPQCVDSQGIVIADVQAEMGTWSGSLNF</sequence>
<accession>A0A0F9XJ04</accession>
<gene>
    <name evidence="2" type="ORF">THAR02_03044</name>
</gene>
<name>A0A0F9XJ04_TRIHA</name>
<proteinExistence type="predicted"/>
<evidence type="ECO:0000313" key="3">
    <source>
        <dbReference type="Proteomes" id="UP000034112"/>
    </source>
</evidence>
<reference evidence="3" key="1">
    <citation type="journal article" date="2015" name="Genome Announc.">
        <title>Draft whole-genome sequence of the biocontrol agent Trichoderma harzianum T6776.</title>
        <authorList>
            <person name="Baroncelli R."/>
            <person name="Piaggeschi G."/>
            <person name="Fiorini L."/>
            <person name="Bertolini E."/>
            <person name="Zapparata A."/>
            <person name="Pe M.E."/>
            <person name="Sarrocco S."/>
            <person name="Vannacci G."/>
        </authorList>
    </citation>
    <scope>NUCLEOTIDE SEQUENCE [LARGE SCALE GENOMIC DNA]</scope>
    <source>
        <strain evidence="3">T6776</strain>
    </source>
</reference>
<dbReference type="OrthoDB" id="5296155at2759"/>
<feature type="region of interest" description="Disordered" evidence="1">
    <location>
        <begin position="1"/>
        <end position="60"/>
    </location>
</feature>
<dbReference type="EMBL" id="JOKZ01000065">
    <property type="protein sequence ID" value="KKP04866.1"/>
    <property type="molecule type" value="Genomic_DNA"/>
</dbReference>
<protein>
    <submittedName>
        <fullName evidence="2">Uncharacterized protein</fullName>
    </submittedName>
</protein>
<evidence type="ECO:0000313" key="2">
    <source>
        <dbReference type="EMBL" id="KKP04866.1"/>
    </source>
</evidence>
<evidence type="ECO:0000256" key="1">
    <source>
        <dbReference type="SAM" id="MobiDB-lite"/>
    </source>
</evidence>